<proteinExistence type="predicted"/>
<dbReference type="EMBL" id="CAJNOQ010013219">
    <property type="protein sequence ID" value="CAF1316897.1"/>
    <property type="molecule type" value="Genomic_DNA"/>
</dbReference>
<evidence type="ECO:0000256" key="3">
    <source>
        <dbReference type="ARBA" id="ARBA00022989"/>
    </source>
</evidence>
<dbReference type="EMBL" id="CAJOBC010045618">
    <property type="protein sequence ID" value="CAF4159458.1"/>
    <property type="molecule type" value="Genomic_DNA"/>
</dbReference>
<keyword evidence="9" id="KW-1185">Reference proteome</keyword>
<feature type="transmembrane region" description="Helical" evidence="5">
    <location>
        <begin position="24"/>
        <end position="46"/>
    </location>
</feature>
<dbReference type="Proteomes" id="UP000663829">
    <property type="component" value="Unassembled WGS sequence"/>
</dbReference>
<sequence length="257" mass="30247">MTLNATLLPTAFAGPPNPMFDLNLYPIMIFSASSATNIIFSLLCLNRYRQQDERQTRFNYIFHYALLFSFMSAAIFNSGFIFGYYLLWFNYSIAYCRMYTLNNYAIYMGIPTSLFVFIPQCSVYVPCAPCFFVYQHVVLAWFAYSFFLPMLTMILFTCLLFYRLYSKRKHFSTGWSTMNKICSQMLIYILWYILAYWPFQIYRLLISYNSARFNSQMLNNILVMLSMCGIQTLPLLIYILYMPNKSTTRSLPSTSAH</sequence>
<protein>
    <recommendedName>
        <fullName evidence="6">G-protein coupled receptors family 1 profile domain-containing protein</fullName>
    </recommendedName>
</protein>
<dbReference type="PROSITE" id="PS50262">
    <property type="entry name" value="G_PROTEIN_RECEP_F1_2"/>
    <property type="match status" value="1"/>
</dbReference>
<accession>A0A815EU30</accession>
<evidence type="ECO:0000313" key="9">
    <source>
        <dbReference type="Proteomes" id="UP000663829"/>
    </source>
</evidence>
<dbReference type="InterPro" id="IPR017452">
    <property type="entry name" value="GPCR_Rhodpsn_7TM"/>
</dbReference>
<feature type="transmembrane region" description="Helical" evidence="5">
    <location>
        <begin position="140"/>
        <end position="165"/>
    </location>
</feature>
<dbReference type="Proteomes" id="UP000681722">
    <property type="component" value="Unassembled WGS sequence"/>
</dbReference>
<feature type="domain" description="G-protein coupled receptors family 1 profile" evidence="6">
    <location>
        <begin position="130"/>
        <end position="237"/>
    </location>
</feature>
<name>A0A815EU30_9BILA</name>
<evidence type="ECO:0000313" key="8">
    <source>
        <dbReference type="EMBL" id="CAF4159458.1"/>
    </source>
</evidence>
<feature type="transmembrane region" description="Helical" evidence="5">
    <location>
        <begin position="217"/>
        <end position="241"/>
    </location>
</feature>
<feature type="transmembrane region" description="Helical" evidence="5">
    <location>
        <begin position="186"/>
        <end position="205"/>
    </location>
</feature>
<keyword evidence="4 5" id="KW-0472">Membrane</keyword>
<evidence type="ECO:0000256" key="4">
    <source>
        <dbReference type="ARBA" id="ARBA00023136"/>
    </source>
</evidence>
<dbReference type="AlphaFoldDB" id="A0A815EU30"/>
<reference evidence="7" key="1">
    <citation type="submission" date="2021-02" db="EMBL/GenBank/DDBJ databases">
        <authorList>
            <person name="Nowell W R."/>
        </authorList>
    </citation>
    <scope>NUCLEOTIDE SEQUENCE</scope>
</reference>
<keyword evidence="2 5" id="KW-0812">Transmembrane</keyword>
<feature type="transmembrane region" description="Helical" evidence="5">
    <location>
        <begin position="112"/>
        <end position="134"/>
    </location>
</feature>
<evidence type="ECO:0000259" key="6">
    <source>
        <dbReference type="PROSITE" id="PS50262"/>
    </source>
</evidence>
<comment type="caution">
    <text evidence="7">The sequence shown here is derived from an EMBL/GenBank/DDBJ whole genome shotgun (WGS) entry which is preliminary data.</text>
</comment>
<evidence type="ECO:0000313" key="7">
    <source>
        <dbReference type="EMBL" id="CAF1316897.1"/>
    </source>
</evidence>
<organism evidence="7 9">
    <name type="scientific">Didymodactylos carnosus</name>
    <dbReference type="NCBI Taxonomy" id="1234261"/>
    <lineage>
        <taxon>Eukaryota</taxon>
        <taxon>Metazoa</taxon>
        <taxon>Spiralia</taxon>
        <taxon>Gnathifera</taxon>
        <taxon>Rotifera</taxon>
        <taxon>Eurotatoria</taxon>
        <taxon>Bdelloidea</taxon>
        <taxon>Philodinida</taxon>
        <taxon>Philodinidae</taxon>
        <taxon>Didymodactylos</taxon>
    </lineage>
</organism>
<dbReference type="GO" id="GO:0016020">
    <property type="term" value="C:membrane"/>
    <property type="evidence" value="ECO:0007669"/>
    <property type="project" value="UniProtKB-SubCell"/>
</dbReference>
<evidence type="ECO:0000256" key="1">
    <source>
        <dbReference type="ARBA" id="ARBA00004370"/>
    </source>
</evidence>
<keyword evidence="3 5" id="KW-1133">Transmembrane helix</keyword>
<feature type="non-terminal residue" evidence="7">
    <location>
        <position position="1"/>
    </location>
</feature>
<evidence type="ECO:0000256" key="2">
    <source>
        <dbReference type="ARBA" id="ARBA00022692"/>
    </source>
</evidence>
<comment type="subcellular location">
    <subcellularLocation>
        <location evidence="1">Membrane</location>
    </subcellularLocation>
</comment>
<evidence type="ECO:0000256" key="5">
    <source>
        <dbReference type="SAM" id="Phobius"/>
    </source>
</evidence>
<gene>
    <name evidence="7" type="ORF">GPM918_LOCUS29278</name>
    <name evidence="8" type="ORF">SRO942_LOCUS29847</name>
</gene>